<feature type="region of interest" description="Disordered" evidence="1">
    <location>
        <begin position="79"/>
        <end position="98"/>
    </location>
</feature>
<evidence type="ECO:0000256" key="1">
    <source>
        <dbReference type="SAM" id="MobiDB-lite"/>
    </source>
</evidence>
<comment type="caution">
    <text evidence="2">The sequence shown here is derived from an EMBL/GenBank/DDBJ whole genome shotgun (WGS) entry which is preliminary data.</text>
</comment>
<evidence type="ECO:0000313" key="2">
    <source>
        <dbReference type="EMBL" id="MDO9710373.1"/>
    </source>
</evidence>
<feature type="compositionally biased region" description="Low complexity" evidence="1">
    <location>
        <begin position="28"/>
        <end position="48"/>
    </location>
</feature>
<protein>
    <recommendedName>
        <fullName evidence="4">DUF3106 domain-containing protein</fullName>
    </recommendedName>
</protein>
<dbReference type="PROSITE" id="PS51257">
    <property type="entry name" value="PROKAR_LIPOPROTEIN"/>
    <property type="match status" value="1"/>
</dbReference>
<organism evidence="2 3">
    <name type="scientific">Paracraurococcus lichenis</name>
    <dbReference type="NCBI Taxonomy" id="3064888"/>
    <lineage>
        <taxon>Bacteria</taxon>
        <taxon>Pseudomonadati</taxon>
        <taxon>Pseudomonadota</taxon>
        <taxon>Alphaproteobacteria</taxon>
        <taxon>Acetobacterales</taxon>
        <taxon>Roseomonadaceae</taxon>
        <taxon>Paracraurococcus</taxon>
    </lineage>
</organism>
<proteinExistence type="predicted"/>
<feature type="region of interest" description="Disordered" evidence="1">
    <location>
        <begin position="25"/>
        <end position="58"/>
    </location>
</feature>
<name>A0ABT9E2K0_9PROT</name>
<dbReference type="Proteomes" id="UP001243009">
    <property type="component" value="Unassembled WGS sequence"/>
</dbReference>
<sequence>MRRERRLLLTMLCLTAGGCSQWDPRPGPIRAMAPRPNPPAARAVASRPAPEKTPDLQQRLRQNRWLARFWSELTPAQRRRVEGRMATEGSADRAEAGERWDVMGLEDRARLVFGDGAAQRSPSPLATDRPGERTAGG</sequence>
<keyword evidence="3" id="KW-1185">Reference proteome</keyword>
<evidence type="ECO:0000313" key="3">
    <source>
        <dbReference type="Proteomes" id="UP001243009"/>
    </source>
</evidence>
<reference evidence="2 3" key="1">
    <citation type="submission" date="2023-08" db="EMBL/GenBank/DDBJ databases">
        <title>The draft genome sequence of Paracraurococcus sp. LOR1-02.</title>
        <authorList>
            <person name="Kingkaew E."/>
            <person name="Tanasupawat S."/>
        </authorList>
    </citation>
    <scope>NUCLEOTIDE SEQUENCE [LARGE SCALE GENOMIC DNA]</scope>
    <source>
        <strain evidence="2 3">LOR1-02</strain>
    </source>
</reference>
<feature type="region of interest" description="Disordered" evidence="1">
    <location>
        <begin position="113"/>
        <end position="137"/>
    </location>
</feature>
<dbReference type="RefSeq" id="WP_305105236.1">
    <property type="nucleotide sequence ID" value="NZ_JAUTWS010000017.1"/>
</dbReference>
<dbReference type="EMBL" id="JAUTWS010000017">
    <property type="protein sequence ID" value="MDO9710373.1"/>
    <property type="molecule type" value="Genomic_DNA"/>
</dbReference>
<accession>A0ABT9E2K0</accession>
<gene>
    <name evidence="2" type="ORF">Q7A36_18605</name>
</gene>
<evidence type="ECO:0008006" key="4">
    <source>
        <dbReference type="Google" id="ProtNLM"/>
    </source>
</evidence>